<dbReference type="InterPro" id="IPR013507">
    <property type="entry name" value="DNA_mismatch_S5_2-like"/>
</dbReference>
<dbReference type="GO" id="GO:0032300">
    <property type="term" value="C:mismatch repair complex"/>
    <property type="evidence" value="ECO:0007669"/>
    <property type="project" value="InterPro"/>
</dbReference>
<dbReference type="Gene3D" id="3.30.230.10">
    <property type="match status" value="1"/>
</dbReference>
<dbReference type="CDD" id="cd16926">
    <property type="entry name" value="HATPase_MutL-MLH-PMS-like"/>
    <property type="match status" value="1"/>
</dbReference>
<dbReference type="Proteomes" id="UP001139721">
    <property type="component" value="Unassembled WGS sequence"/>
</dbReference>
<dbReference type="InterPro" id="IPR014721">
    <property type="entry name" value="Ribsml_uS5_D2-typ_fold_subgr"/>
</dbReference>
<dbReference type="PROSITE" id="PS00058">
    <property type="entry name" value="DNA_MISMATCH_REPAIR_1"/>
    <property type="match status" value="1"/>
</dbReference>
<evidence type="ECO:0000259" key="7">
    <source>
        <dbReference type="SMART" id="SM01340"/>
    </source>
</evidence>
<dbReference type="Pfam" id="PF08676">
    <property type="entry name" value="MutL_C"/>
    <property type="match status" value="1"/>
</dbReference>
<dbReference type="SUPFAM" id="SSF55874">
    <property type="entry name" value="ATPase domain of HSP90 chaperone/DNA topoisomerase II/histidine kinase"/>
    <property type="match status" value="1"/>
</dbReference>
<keyword evidence="9" id="KW-1185">Reference proteome</keyword>
<dbReference type="InterPro" id="IPR020568">
    <property type="entry name" value="Ribosomal_Su5_D2-typ_SF"/>
</dbReference>
<evidence type="ECO:0000256" key="2">
    <source>
        <dbReference type="ARBA" id="ARBA00021975"/>
    </source>
</evidence>
<dbReference type="InterPro" id="IPR014790">
    <property type="entry name" value="MutL_C"/>
</dbReference>
<dbReference type="Pfam" id="PF01119">
    <property type="entry name" value="DNA_mis_repair"/>
    <property type="match status" value="1"/>
</dbReference>
<proteinExistence type="inferred from homology"/>
<gene>
    <name evidence="5 8" type="primary">mutL</name>
    <name evidence="8" type="ORF">LOX96_13905</name>
</gene>
<dbReference type="EMBL" id="JAJKBJ010000020">
    <property type="protein sequence ID" value="MCL9685196.1"/>
    <property type="molecule type" value="Genomic_DNA"/>
</dbReference>
<dbReference type="GO" id="GO:0140664">
    <property type="term" value="F:ATP-dependent DNA damage sensor activity"/>
    <property type="evidence" value="ECO:0007669"/>
    <property type="project" value="InterPro"/>
</dbReference>
<dbReference type="GO" id="GO:0016887">
    <property type="term" value="F:ATP hydrolysis activity"/>
    <property type="evidence" value="ECO:0007669"/>
    <property type="project" value="InterPro"/>
</dbReference>
<evidence type="ECO:0000256" key="5">
    <source>
        <dbReference type="HAMAP-Rule" id="MF_00149"/>
    </source>
</evidence>
<dbReference type="GO" id="GO:0005524">
    <property type="term" value="F:ATP binding"/>
    <property type="evidence" value="ECO:0007669"/>
    <property type="project" value="InterPro"/>
</dbReference>
<dbReference type="InterPro" id="IPR037198">
    <property type="entry name" value="MutL_C_sf"/>
</dbReference>
<dbReference type="Gene3D" id="3.30.565.10">
    <property type="entry name" value="Histidine kinase-like ATPase, C-terminal domain"/>
    <property type="match status" value="1"/>
</dbReference>
<evidence type="ECO:0000256" key="1">
    <source>
        <dbReference type="ARBA" id="ARBA00006082"/>
    </source>
</evidence>
<protein>
    <recommendedName>
        <fullName evidence="2 5">DNA mismatch repair protein MutL</fullName>
    </recommendedName>
</protein>
<evidence type="ECO:0000313" key="9">
    <source>
        <dbReference type="Proteomes" id="UP001139721"/>
    </source>
</evidence>
<dbReference type="GO" id="GO:0030983">
    <property type="term" value="F:mismatched DNA binding"/>
    <property type="evidence" value="ECO:0007669"/>
    <property type="project" value="InterPro"/>
</dbReference>
<dbReference type="FunFam" id="3.30.565.10:FF:000003">
    <property type="entry name" value="DNA mismatch repair endonuclease MutL"/>
    <property type="match status" value="1"/>
</dbReference>
<dbReference type="SUPFAM" id="SSF118116">
    <property type="entry name" value="DNA mismatch repair protein MutL"/>
    <property type="match status" value="1"/>
</dbReference>
<dbReference type="CDD" id="cd03482">
    <property type="entry name" value="MutL_Trans_MutL"/>
    <property type="match status" value="1"/>
</dbReference>
<comment type="similarity">
    <text evidence="1 5">Belongs to the DNA mismatch repair MutL/HexB family.</text>
</comment>
<accession>A0A9X2D2D4</accession>
<comment type="caution">
    <text evidence="8">The sequence shown here is derived from an EMBL/GenBank/DDBJ whole genome shotgun (WGS) entry which is preliminary data.</text>
</comment>
<keyword evidence="3 5" id="KW-0227">DNA damage</keyword>
<name>A0A9X2D2D4_9GAMM</name>
<dbReference type="InterPro" id="IPR020667">
    <property type="entry name" value="DNA_mismatch_repair_MutL"/>
</dbReference>
<dbReference type="SUPFAM" id="SSF54211">
    <property type="entry name" value="Ribosomal protein S5 domain 2-like"/>
    <property type="match status" value="1"/>
</dbReference>
<evidence type="ECO:0000256" key="3">
    <source>
        <dbReference type="ARBA" id="ARBA00022763"/>
    </source>
</evidence>
<dbReference type="AlphaFoldDB" id="A0A9X2D2D4"/>
<evidence type="ECO:0000256" key="6">
    <source>
        <dbReference type="SAM" id="MobiDB-lite"/>
    </source>
</evidence>
<dbReference type="PANTHER" id="PTHR10073">
    <property type="entry name" value="DNA MISMATCH REPAIR PROTEIN MLH, PMS, MUTL"/>
    <property type="match status" value="1"/>
</dbReference>
<feature type="region of interest" description="Disordered" evidence="6">
    <location>
        <begin position="386"/>
        <end position="409"/>
    </location>
</feature>
<dbReference type="SMART" id="SM01340">
    <property type="entry name" value="DNA_mis_repair"/>
    <property type="match status" value="1"/>
</dbReference>
<sequence length="593" mass="66670">MGMRIHQLPPAIANQIAAGEVIERPASVVKELLENSLDAGADSITVEVGYGGLNQIKISDNGVGIVAEDLPLAVAAHATSKITTLDDLYAIDSMGFRGEALASIASVAKVTISSRPAQQEHAMMLHVHDSRSTLAPCARNVGTTIDVVDLFFNAPVRKRFLKNEKLEFQAIETVIKRFALSAPHIGLSLKHNNKLVLSLPAAINEQAKQIRMTKIFGSAFTKDAIYLDTERGAMRLSGWISGPNYQRSQNDRQWVYINQRMVKDKLINHALKQAYDGLLYPGRFPACLLYLTIHTAEVDVNVHPTKHEVRFQQPRLVHDFFTSQLSAALKSAGSKNEEKVYEYESYSAESADVCEPYLYPKPTRPTEPDLILSSTALSDADLKNSIQEQSDLSQRDHPPAPWNDNRALRGVAPRKSLPPVEDESWWVILNNQYILVFLEQQPHLVDLIALQKKWLLNQLNSDNLPLESRPLLVPVSYGVSAKLKERIHELQSSVEQVGVRMEWSKEDKLLIRTVPIKVPYLDIRLFAESVAELESFQLDQVRQVMSQCQRFDPQFLSVEERMELNLFLLSDQHKGEGIYKALSVDDCRMLLHV</sequence>
<dbReference type="InterPro" id="IPR002099">
    <property type="entry name" value="MutL/Mlh/PMS"/>
</dbReference>
<organism evidence="8 9">
    <name type="scientific">Legionella maioricensis</name>
    <dbReference type="NCBI Taxonomy" id="2896528"/>
    <lineage>
        <taxon>Bacteria</taxon>
        <taxon>Pseudomonadati</taxon>
        <taxon>Pseudomonadota</taxon>
        <taxon>Gammaproteobacteria</taxon>
        <taxon>Legionellales</taxon>
        <taxon>Legionellaceae</taxon>
        <taxon>Legionella</taxon>
    </lineage>
</organism>
<keyword evidence="8" id="KW-0540">Nuclease</keyword>
<dbReference type="InterPro" id="IPR042121">
    <property type="entry name" value="MutL_C_regsub"/>
</dbReference>
<evidence type="ECO:0000256" key="4">
    <source>
        <dbReference type="ARBA" id="ARBA00023204"/>
    </source>
</evidence>
<dbReference type="GO" id="GO:0004519">
    <property type="term" value="F:endonuclease activity"/>
    <property type="evidence" value="ECO:0007669"/>
    <property type="project" value="UniProtKB-KW"/>
</dbReference>
<dbReference type="Gene3D" id="3.30.1370.100">
    <property type="entry name" value="MutL, C-terminal domain, regulatory subdomain"/>
    <property type="match status" value="1"/>
</dbReference>
<reference evidence="8" key="1">
    <citation type="submission" date="2021-11" db="EMBL/GenBank/DDBJ databases">
        <title>Legionella maioricencis sp. nov., a new species isolated from hot water samples in Mallorca.</title>
        <authorList>
            <person name="Crespi S."/>
            <person name="Drasar V."/>
            <person name="Salva-Serra F."/>
            <person name="Jaen-Luchoro D."/>
            <person name="Pineiro-Iglesias B."/>
            <person name="Aliaga F."/>
            <person name="Fernandez-Juarez V."/>
            <person name="Coll G."/>
            <person name="Moore E.R.B."/>
            <person name="Bennasar-Figueras A."/>
        </authorList>
    </citation>
    <scope>NUCLEOTIDE SEQUENCE</scope>
    <source>
        <strain evidence="8">HCPI-6</strain>
    </source>
</reference>
<evidence type="ECO:0000313" key="8">
    <source>
        <dbReference type="EMBL" id="MCL9685196.1"/>
    </source>
</evidence>
<feature type="domain" description="DNA mismatch repair protein S5" evidence="7">
    <location>
        <begin position="212"/>
        <end position="330"/>
    </location>
</feature>
<dbReference type="PANTHER" id="PTHR10073:SF12">
    <property type="entry name" value="DNA MISMATCH REPAIR PROTEIN MLH1"/>
    <property type="match status" value="1"/>
</dbReference>
<dbReference type="InterPro" id="IPR038973">
    <property type="entry name" value="MutL/Mlh/Pms-like"/>
</dbReference>
<keyword evidence="4 5" id="KW-0234">DNA repair</keyword>
<dbReference type="RefSeq" id="WP_250423094.1">
    <property type="nucleotide sequence ID" value="NZ_JAJKBJ010000020.1"/>
</dbReference>
<dbReference type="Pfam" id="PF13589">
    <property type="entry name" value="HATPase_c_3"/>
    <property type="match status" value="1"/>
</dbReference>
<dbReference type="InterPro" id="IPR014762">
    <property type="entry name" value="DNA_mismatch_repair_CS"/>
</dbReference>
<dbReference type="InterPro" id="IPR036890">
    <property type="entry name" value="HATPase_C_sf"/>
</dbReference>
<dbReference type="GO" id="GO:0006298">
    <property type="term" value="P:mismatch repair"/>
    <property type="evidence" value="ECO:0007669"/>
    <property type="project" value="UniProtKB-UniRule"/>
</dbReference>
<comment type="function">
    <text evidence="5">This protein is involved in the repair of mismatches in DNA. It is required for dam-dependent methyl-directed DNA mismatch repair. May act as a 'molecular matchmaker', a protein that promotes the formation of a stable complex between two or more DNA-binding proteins in an ATP-dependent manner without itself being part of a final effector complex.</text>
</comment>
<dbReference type="HAMAP" id="MF_00149">
    <property type="entry name" value="DNA_mis_repair"/>
    <property type="match status" value="1"/>
</dbReference>
<keyword evidence="8" id="KW-0255">Endonuclease</keyword>
<dbReference type="NCBIfam" id="TIGR00585">
    <property type="entry name" value="mutl"/>
    <property type="match status" value="1"/>
</dbReference>
<keyword evidence="8" id="KW-0378">Hydrolase</keyword>